<dbReference type="InterPro" id="IPR011250">
    <property type="entry name" value="OMP/PagP_B-barrel"/>
</dbReference>
<evidence type="ECO:0000313" key="4">
    <source>
        <dbReference type="Proteomes" id="UP000221024"/>
    </source>
</evidence>
<dbReference type="OrthoDB" id="1121752at2"/>
<name>A0A2H3NPI9_9BACT</name>
<keyword evidence="1" id="KW-0732">Signal</keyword>
<reference evidence="3 4" key="1">
    <citation type="submission" date="2017-10" db="EMBL/GenBank/DDBJ databases">
        <title>Draft genome of Longimonas halophila.</title>
        <authorList>
            <person name="Goh K.M."/>
            <person name="Shamsir M.S."/>
            <person name="Lim S.W."/>
        </authorList>
    </citation>
    <scope>NUCLEOTIDE SEQUENCE [LARGE SCALE GENOMIC DNA]</scope>
    <source>
        <strain evidence="3 4">KCTC 42399</strain>
    </source>
</reference>
<dbReference type="Pfam" id="PF13505">
    <property type="entry name" value="OMP_b-brl"/>
    <property type="match status" value="1"/>
</dbReference>
<proteinExistence type="predicted"/>
<dbReference type="Proteomes" id="UP000221024">
    <property type="component" value="Unassembled WGS sequence"/>
</dbReference>
<dbReference type="InterPro" id="IPR027385">
    <property type="entry name" value="Beta-barrel_OMP"/>
</dbReference>
<protein>
    <recommendedName>
        <fullName evidence="2">Outer membrane protein beta-barrel domain-containing protein</fullName>
    </recommendedName>
</protein>
<dbReference type="AlphaFoldDB" id="A0A2H3NPI9"/>
<dbReference type="EMBL" id="PDEP01000001">
    <property type="protein sequence ID" value="PEN09163.1"/>
    <property type="molecule type" value="Genomic_DNA"/>
</dbReference>
<keyword evidence="4" id="KW-1185">Reference proteome</keyword>
<gene>
    <name evidence="3" type="ORF">CRI93_00055</name>
</gene>
<dbReference type="SUPFAM" id="SSF56925">
    <property type="entry name" value="OMPA-like"/>
    <property type="match status" value="1"/>
</dbReference>
<organism evidence="3 4">
    <name type="scientific">Longimonas halophila</name>
    <dbReference type="NCBI Taxonomy" id="1469170"/>
    <lineage>
        <taxon>Bacteria</taxon>
        <taxon>Pseudomonadati</taxon>
        <taxon>Rhodothermota</taxon>
        <taxon>Rhodothermia</taxon>
        <taxon>Rhodothermales</taxon>
        <taxon>Salisaetaceae</taxon>
        <taxon>Longimonas</taxon>
    </lineage>
</organism>
<sequence>MLTNTLESIRARLPSSHMQNPSIPTMKQRISRVSVVVIAVLISFGLASVIAGPSAYAQSPSPGSAVEVGLAAGAAFPQANRLGNVDVAGGTNTGFTVAGSVQARLLDLPLRFRLEAQYTRLGLSDERRVQVGGAAPVVADGTASMLNGTGNFILAAPTGSRLRPYLIGGLGIYRLSSTINITTSDGRAVANGAPSESETRFGLNGGAGLELPTGSMRTFVEARFHGVLTEDDRANFIPVVIGVRF</sequence>
<dbReference type="RefSeq" id="WP_098060563.1">
    <property type="nucleotide sequence ID" value="NZ_PDEP01000001.1"/>
</dbReference>
<evidence type="ECO:0000256" key="1">
    <source>
        <dbReference type="ARBA" id="ARBA00022729"/>
    </source>
</evidence>
<evidence type="ECO:0000259" key="2">
    <source>
        <dbReference type="Pfam" id="PF13505"/>
    </source>
</evidence>
<accession>A0A2H3NPI9</accession>
<comment type="caution">
    <text evidence="3">The sequence shown here is derived from an EMBL/GenBank/DDBJ whole genome shotgun (WGS) entry which is preliminary data.</text>
</comment>
<evidence type="ECO:0000313" key="3">
    <source>
        <dbReference type="EMBL" id="PEN09163.1"/>
    </source>
</evidence>
<feature type="domain" description="Outer membrane protein beta-barrel" evidence="2">
    <location>
        <begin position="47"/>
        <end position="245"/>
    </location>
</feature>
<dbReference type="Gene3D" id="2.40.160.20">
    <property type="match status" value="1"/>
</dbReference>